<evidence type="ECO:0000313" key="5">
    <source>
        <dbReference type="Proteomes" id="UP000749040"/>
    </source>
</evidence>
<dbReference type="Proteomes" id="UP000749040">
    <property type="component" value="Unassembled WGS sequence"/>
</dbReference>
<dbReference type="InterPro" id="IPR000551">
    <property type="entry name" value="MerR-type_HTH_dom"/>
</dbReference>
<evidence type="ECO:0000259" key="3">
    <source>
        <dbReference type="PROSITE" id="PS50937"/>
    </source>
</evidence>
<organism evidence="4 5">
    <name type="scientific">Actinacidiphila acididurans</name>
    <dbReference type="NCBI Taxonomy" id="2784346"/>
    <lineage>
        <taxon>Bacteria</taxon>
        <taxon>Bacillati</taxon>
        <taxon>Actinomycetota</taxon>
        <taxon>Actinomycetes</taxon>
        <taxon>Kitasatosporales</taxon>
        <taxon>Streptomycetaceae</taxon>
        <taxon>Actinacidiphila</taxon>
    </lineage>
</organism>
<reference evidence="4 5" key="1">
    <citation type="submission" date="2021-01" db="EMBL/GenBank/DDBJ databases">
        <title>Streptomyces acididurans sp. nov., isolated from a peat swamp forest soil.</title>
        <authorList>
            <person name="Chantavorakit T."/>
            <person name="Duangmal K."/>
        </authorList>
    </citation>
    <scope>NUCLEOTIDE SEQUENCE [LARGE SCALE GENOMIC DNA]</scope>
    <source>
        <strain evidence="4 5">KK5PA1</strain>
    </source>
</reference>
<name>A0ABS2TRP7_9ACTN</name>
<feature type="domain" description="HTH merR-type" evidence="3">
    <location>
        <begin position="9"/>
        <end position="77"/>
    </location>
</feature>
<sequence length="390" mass="40107">MNGGGRTAAYRIEDLSRLSGTTVRTIRAYTDRGLLPRPERSGRANVYDDTHLTRLRRIAGLLGRGYTLASIGELLAAWDAGTGLGGVLGLVDEVDRGWSDEAPGRVTLAELAAAFGGVADPATVRDALELGILEPVPGSQDEFAVPSPQELAVAVELHAAGVPLSAISGHLREVRGQVEHISERFLRFTTEYVFRRFLDHPPTDAEAEEATGLVRRLRPLARQTLDAELARAMGKGASEAVRRHLGAVAVLPDVSGAGPVPVPVSQPEPGNGQALRTGARPGPRFASEPGSELPAGPEPSLTGSRGPGEGQPEAEGSGGSGGSGQVTVVLPAGTVDAVRGLVGAEGVVEFLVAAAEREVAARRMDALAAGTGAGRPPAGRGTVQGGGVTV</sequence>
<dbReference type="Gene3D" id="1.10.1660.10">
    <property type="match status" value="1"/>
</dbReference>
<dbReference type="Pfam" id="PF13411">
    <property type="entry name" value="MerR_1"/>
    <property type="match status" value="1"/>
</dbReference>
<evidence type="ECO:0000256" key="2">
    <source>
        <dbReference type="SAM" id="MobiDB-lite"/>
    </source>
</evidence>
<feature type="compositionally biased region" description="Low complexity" evidence="2">
    <location>
        <begin position="371"/>
        <end position="381"/>
    </location>
</feature>
<feature type="region of interest" description="Disordered" evidence="2">
    <location>
        <begin position="371"/>
        <end position="390"/>
    </location>
</feature>
<dbReference type="EMBL" id="JADKYB010000007">
    <property type="protein sequence ID" value="MBM9506008.1"/>
    <property type="molecule type" value="Genomic_DNA"/>
</dbReference>
<evidence type="ECO:0000313" key="4">
    <source>
        <dbReference type="EMBL" id="MBM9506008.1"/>
    </source>
</evidence>
<keyword evidence="1" id="KW-0238">DNA-binding</keyword>
<dbReference type="SMART" id="SM00422">
    <property type="entry name" value="HTH_MERR"/>
    <property type="match status" value="1"/>
</dbReference>
<feature type="region of interest" description="Disordered" evidence="2">
    <location>
        <begin position="259"/>
        <end position="327"/>
    </location>
</feature>
<dbReference type="PROSITE" id="PS50937">
    <property type="entry name" value="HTH_MERR_2"/>
    <property type="match status" value="1"/>
</dbReference>
<dbReference type="PANTHER" id="PTHR30204:SF93">
    <property type="entry name" value="HTH MERR-TYPE DOMAIN-CONTAINING PROTEIN"/>
    <property type="match status" value="1"/>
</dbReference>
<accession>A0ABS2TRP7</accession>
<dbReference type="InterPro" id="IPR047057">
    <property type="entry name" value="MerR_fam"/>
</dbReference>
<dbReference type="InterPro" id="IPR009061">
    <property type="entry name" value="DNA-bd_dom_put_sf"/>
</dbReference>
<keyword evidence="5" id="KW-1185">Reference proteome</keyword>
<dbReference type="PANTHER" id="PTHR30204">
    <property type="entry name" value="REDOX-CYCLING DRUG-SENSING TRANSCRIPTIONAL ACTIVATOR SOXR"/>
    <property type="match status" value="1"/>
</dbReference>
<gene>
    <name evidence="4" type="ORF">ITX44_15890</name>
</gene>
<protein>
    <submittedName>
        <fullName evidence="4">MerR family transcriptional regulator</fullName>
    </submittedName>
</protein>
<comment type="caution">
    <text evidence="4">The sequence shown here is derived from an EMBL/GenBank/DDBJ whole genome shotgun (WGS) entry which is preliminary data.</text>
</comment>
<evidence type="ECO:0000256" key="1">
    <source>
        <dbReference type="ARBA" id="ARBA00023125"/>
    </source>
</evidence>
<proteinExistence type="predicted"/>
<dbReference type="SUPFAM" id="SSF46955">
    <property type="entry name" value="Putative DNA-binding domain"/>
    <property type="match status" value="1"/>
</dbReference>